<feature type="region of interest" description="Disordered" evidence="1">
    <location>
        <begin position="255"/>
        <end position="429"/>
    </location>
</feature>
<evidence type="ECO:0000256" key="1">
    <source>
        <dbReference type="SAM" id="MobiDB-lite"/>
    </source>
</evidence>
<evidence type="ECO:0000313" key="4">
    <source>
        <dbReference type="Proteomes" id="UP000602087"/>
    </source>
</evidence>
<evidence type="ECO:0000256" key="2">
    <source>
        <dbReference type="SAM" id="Phobius"/>
    </source>
</evidence>
<dbReference type="RefSeq" id="WP_198734650.1">
    <property type="nucleotide sequence ID" value="NZ_JAEINH010000015.1"/>
</dbReference>
<feature type="region of interest" description="Disordered" evidence="1">
    <location>
        <begin position="107"/>
        <end position="176"/>
    </location>
</feature>
<dbReference type="Proteomes" id="UP000602087">
    <property type="component" value="Unassembled WGS sequence"/>
</dbReference>
<name>A0A934MAX5_9MICO</name>
<dbReference type="AlphaFoldDB" id="A0A934MAX5"/>
<protein>
    <submittedName>
        <fullName evidence="3">Uncharacterized protein</fullName>
    </submittedName>
</protein>
<feature type="compositionally biased region" description="Basic and acidic residues" evidence="1">
    <location>
        <begin position="315"/>
        <end position="329"/>
    </location>
</feature>
<feature type="compositionally biased region" description="Acidic residues" evidence="1">
    <location>
        <begin position="120"/>
        <end position="129"/>
    </location>
</feature>
<proteinExistence type="predicted"/>
<evidence type="ECO:0000313" key="3">
    <source>
        <dbReference type="EMBL" id="MBI9116080.1"/>
    </source>
</evidence>
<accession>A0A934MAX5</accession>
<gene>
    <name evidence="3" type="ORF">JAV76_13760</name>
</gene>
<reference evidence="3" key="1">
    <citation type="submission" date="2020-12" db="EMBL/GenBank/DDBJ databases">
        <title>Sanguibacter suaedae sp. nov., isolated from Suaeda aralocaspica.</title>
        <authorList>
            <person name="Ma Q."/>
        </authorList>
    </citation>
    <scope>NUCLEOTIDE SEQUENCE</scope>
    <source>
        <strain evidence="3">YZGR15</strain>
    </source>
</reference>
<dbReference type="EMBL" id="JAEINH010000015">
    <property type="protein sequence ID" value="MBI9116080.1"/>
    <property type="molecule type" value="Genomic_DNA"/>
</dbReference>
<keyword evidence="2" id="KW-0472">Membrane</keyword>
<feature type="compositionally biased region" description="Low complexity" evidence="1">
    <location>
        <begin position="272"/>
        <end position="284"/>
    </location>
</feature>
<organism evidence="3 4">
    <name type="scientific">Sanguibacter suaedae</name>
    <dbReference type="NCBI Taxonomy" id="2795737"/>
    <lineage>
        <taxon>Bacteria</taxon>
        <taxon>Bacillati</taxon>
        <taxon>Actinomycetota</taxon>
        <taxon>Actinomycetes</taxon>
        <taxon>Micrococcales</taxon>
        <taxon>Sanguibacteraceae</taxon>
        <taxon>Sanguibacter</taxon>
    </lineage>
</organism>
<feature type="transmembrane region" description="Helical" evidence="2">
    <location>
        <begin position="227"/>
        <end position="250"/>
    </location>
</feature>
<sequence length="429" mass="43904">MLHKIVTAGLVVLGLVVASLGVASGTVWRPGSTVTMTTPGTGDATMLMTAPGVLGLVDDSVTVRATAEGGAKVVLALGSEADVKGWVGTDPVLVATGPADWESLAVTTSEPATTPAPDSTPEEGEEPGEEGGAGESEAPEGEVEGDAPADDESTAETPEESAEAEPVVGPDPAGSDMWVAEAVGEGTASLEWDAGSSDQVLLAAVAGEGAGAPRLELTWPREVTTPWMWPGIVLGAVLVLVGLVVGVVGARSARPGSRRGKAVVAPGRSRAETAAPSSTSTAVPRGDEALVRRDAPRGPVGVVSTPTPAGGTEGLTRRELRERAEREQQQGRGPVARGEDGEKRPKRSWPWTGAMPTVKKADTAAQPVVPPPAEASRPAWLPEGTTSASGSSWREAWGVRHTEDGPEDRPAPGGQWPGGRTTDDREEDR</sequence>
<feature type="compositionally biased region" description="Basic and acidic residues" evidence="1">
    <location>
        <begin position="397"/>
        <end position="410"/>
    </location>
</feature>
<keyword evidence="4" id="KW-1185">Reference proteome</keyword>
<comment type="caution">
    <text evidence="3">The sequence shown here is derived from an EMBL/GenBank/DDBJ whole genome shotgun (WGS) entry which is preliminary data.</text>
</comment>
<keyword evidence="2" id="KW-0812">Transmembrane</keyword>
<feature type="compositionally biased region" description="Acidic residues" evidence="1">
    <location>
        <begin position="137"/>
        <end position="163"/>
    </location>
</feature>
<keyword evidence="2" id="KW-1133">Transmembrane helix</keyword>
<feature type="compositionally biased region" description="Basic and acidic residues" evidence="1">
    <location>
        <begin position="285"/>
        <end position="296"/>
    </location>
</feature>